<organism evidence="1 2">
    <name type="scientific">Nonomuraea thailandensis</name>
    <dbReference type="NCBI Taxonomy" id="1188745"/>
    <lineage>
        <taxon>Bacteria</taxon>
        <taxon>Bacillati</taxon>
        <taxon>Actinomycetota</taxon>
        <taxon>Actinomycetes</taxon>
        <taxon>Streptosporangiales</taxon>
        <taxon>Streptosporangiaceae</taxon>
        <taxon>Nonomuraea</taxon>
    </lineage>
</organism>
<gene>
    <name evidence="1" type="ORF">HD597_003084</name>
</gene>
<protein>
    <submittedName>
        <fullName evidence="1">Uncharacterized protein</fullName>
    </submittedName>
</protein>
<dbReference type="EMBL" id="JAMZEB010000002">
    <property type="protein sequence ID" value="MCP2356064.1"/>
    <property type="molecule type" value="Genomic_DNA"/>
</dbReference>
<dbReference type="AlphaFoldDB" id="A0A9X2K175"/>
<proteinExistence type="predicted"/>
<evidence type="ECO:0000313" key="1">
    <source>
        <dbReference type="EMBL" id="MCP2356064.1"/>
    </source>
</evidence>
<reference evidence="1" key="1">
    <citation type="submission" date="2022-06" db="EMBL/GenBank/DDBJ databases">
        <title>Sequencing the genomes of 1000 actinobacteria strains.</title>
        <authorList>
            <person name="Klenk H.-P."/>
        </authorList>
    </citation>
    <scope>NUCLEOTIDE SEQUENCE</scope>
    <source>
        <strain evidence="1">DSM 46694</strain>
    </source>
</reference>
<comment type="caution">
    <text evidence="1">The sequence shown here is derived from an EMBL/GenBank/DDBJ whole genome shotgun (WGS) entry which is preliminary data.</text>
</comment>
<accession>A0A9X2K175</accession>
<dbReference type="Proteomes" id="UP001139648">
    <property type="component" value="Unassembled WGS sequence"/>
</dbReference>
<keyword evidence="2" id="KW-1185">Reference proteome</keyword>
<sequence>MRDHSTAAAVSLSRYEVILVSSRARCRLRGRHWLLP</sequence>
<name>A0A9X2K175_9ACTN</name>
<evidence type="ECO:0000313" key="2">
    <source>
        <dbReference type="Proteomes" id="UP001139648"/>
    </source>
</evidence>